<dbReference type="EMBL" id="JADINC010000059">
    <property type="protein sequence ID" value="MBO8425548.1"/>
    <property type="molecule type" value="Genomic_DNA"/>
</dbReference>
<comment type="caution">
    <text evidence="1">The sequence shown here is derived from an EMBL/GenBank/DDBJ whole genome shotgun (WGS) entry which is preliminary data.</text>
</comment>
<evidence type="ECO:0000313" key="2">
    <source>
        <dbReference type="Proteomes" id="UP000823630"/>
    </source>
</evidence>
<sequence>MQSEFNKNKFIMPTALAVLAMVIFTSWVMSYDTPRYNKFEMNRAKWENRVAQREYKRVYQATWNASRDTLDNNADYAALHKTLNKLWYTLIYSERPDTDLFKANVQRFNTLKSHARVVSNRLRYEYMKSNPELIRAKQRLDASERRLAQLRRDSLAVDSIQKIPQQTRWETNWAKIKRDFPWINFNSQKQR</sequence>
<evidence type="ECO:0000313" key="1">
    <source>
        <dbReference type="EMBL" id="MBO8425548.1"/>
    </source>
</evidence>
<accession>A0A9D9DFC3</accession>
<reference evidence="1" key="1">
    <citation type="submission" date="2020-10" db="EMBL/GenBank/DDBJ databases">
        <authorList>
            <person name="Gilroy R."/>
        </authorList>
    </citation>
    <scope>NUCLEOTIDE SEQUENCE</scope>
    <source>
        <strain evidence="1">8207</strain>
    </source>
</reference>
<dbReference type="AlphaFoldDB" id="A0A9D9DFC3"/>
<dbReference type="Proteomes" id="UP000823630">
    <property type="component" value="Unassembled WGS sequence"/>
</dbReference>
<reference evidence="1" key="2">
    <citation type="journal article" date="2021" name="PeerJ">
        <title>Extensive microbial diversity within the chicken gut microbiome revealed by metagenomics and culture.</title>
        <authorList>
            <person name="Gilroy R."/>
            <person name="Ravi A."/>
            <person name="Getino M."/>
            <person name="Pursley I."/>
            <person name="Horton D.L."/>
            <person name="Alikhan N.F."/>
            <person name="Baker D."/>
            <person name="Gharbi K."/>
            <person name="Hall N."/>
            <person name="Watson M."/>
            <person name="Adriaenssens E.M."/>
            <person name="Foster-Nyarko E."/>
            <person name="Jarju S."/>
            <person name="Secka A."/>
            <person name="Antonio M."/>
            <person name="Oren A."/>
            <person name="Chaudhuri R.R."/>
            <person name="La Ragione R."/>
            <person name="Hildebrand F."/>
            <person name="Pallen M.J."/>
        </authorList>
    </citation>
    <scope>NUCLEOTIDE SEQUENCE</scope>
    <source>
        <strain evidence="1">8207</strain>
    </source>
</reference>
<gene>
    <name evidence="1" type="ORF">IAC69_03680</name>
</gene>
<name>A0A9D9DFC3_9PROT</name>
<organism evidence="1 2">
    <name type="scientific">Candidatus Enterousia avistercoris</name>
    <dbReference type="NCBI Taxonomy" id="2840788"/>
    <lineage>
        <taxon>Bacteria</taxon>
        <taxon>Pseudomonadati</taxon>
        <taxon>Pseudomonadota</taxon>
        <taxon>Alphaproteobacteria</taxon>
        <taxon>Candidatus Enterousia</taxon>
    </lineage>
</organism>
<proteinExistence type="predicted"/>
<protein>
    <submittedName>
        <fullName evidence="1">Uncharacterized protein</fullName>
    </submittedName>
</protein>